<dbReference type="Gene3D" id="1.10.132.70">
    <property type="match status" value="1"/>
</dbReference>
<evidence type="ECO:0000256" key="11">
    <source>
        <dbReference type="ARBA" id="ARBA00023242"/>
    </source>
</evidence>
<feature type="domain" description="Reverse transcriptase" evidence="14">
    <location>
        <begin position="110"/>
        <end position="415"/>
    </location>
</feature>
<evidence type="ECO:0000256" key="4">
    <source>
        <dbReference type="ARBA" id="ARBA00022454"/>
    </source>
</evidence>
<keyword evidence="16" id="KW-1185">Reference proteome</keyword>
<evidence type="ECO:0000256" key="9">
    <source>
        <dbReference type="ARBA" id="ARBA00022895"/>
    </source>
</evidence>
<evidence type="ECO:0000256" key="8">
    <source>
        <dbReference type="ARBA" id="ARBA00022842"/>
    </source>
</evidence>
<evidence type="ECO:0000256" key="3">
    <source>
        <dbReference type="ARBA" id="ARBA00016182"/>
    </source>
</evidence>
<dbReference type="GO" id="GO:0042162">
    <property type="term" value="F:telomeric DNA binding"/>
    <property type="evidence" value="ECO:0007669"/>
    <property type="project" value="TreeGrafter"/>
</dbReference>
<proteinExistence type="inferred from homology"/>
<organism evidence="15 16">
    <name type="scientific">Pseudoloma neurophilia</name>
    <dbReference type="NCBI Taxonomy" id="146866"/>
    <lineage>
        <taxon>Eukaryota</taxon>
        <taxon>Fungi</taxon>
        <taxon>Fungi incertae sedis</taxon>
        <taxon>Microsporidia</taxon>
        <taxon>Pseudoloma</taxon>
    </lineage>
</organism>
<feature type="non-terminal residue" evidence="15">
    <location>
        <position position="1"/>
    </location>
</feature>
<sequence length="550" mass="65672">TFRGMRIVKSKIKEYITRNRYETLNREELTRFFKPSDFKIFEDSAVVNQQEQKRRTQIIFKTLKFIFEHVYIPILTSFFYITEGYSNYKIFYYPLKTWTYFTNKHFEKFLENFSETSVPQNHMIKPRCIPKENGFRVVVNKSKKDENGKSENLKLSNHHLIISEERKRNYGNSLLDYNEIFSKFLKYDFRNCYMIKFDIKGCFDNIPHAIFEEELKKFFRQEKYHVKKYSSITMKSGRIVTKKHITSLDGSKDSKNFPFGENHCKNEILFDHAFIDIKKKENLIKEIMDFITQNTLIIGKKKFIQMKGLPQGSILSPILCSIFFQYLDKNFFDKYIKKGRLFRYVDDFLIATPDISEIIAIFDNFAQVEQEGISLNFDKTEANFNFQYISSSKMKTDQPVNLDKKQDLTFCGIRISCEGAKLGCDYKRINFMGAFSSDKPGQAMRIKLIRFACKFFKTLYFHLQNIHRYQNIYIFWIQISRRMMSFLRKMPFINKKFVYSVLEMLDTSLMAFFIREHLIFDRNKIKAIKESAFADSGLTFFIEIKSDNKI</sequence>
<evidence type="ECO:0000256" key="2">
    <source>
        <dbReference type="ARBA" id="ARBA00012493"/>
    </source>
</evidence>
<dbReference type="EMBL" id="LGUB01000332">
    <property type="protein sequence ID" value="KRH93454.1"/>
    <property type="molecule type" value="Genomic_DNA"/>
</dbReference>
<accession>A0A0R0M1F7</accession>
<dbReference type="Pfam" id="PF00078">
    <property type="entry name" value="RVT_1"/>
    <property type="match status" value="1"/>
</dbReference>
<keyword evidence="5 13" id="KW-0808">Transferase</keyword>
<dbReference type="InterPro" id="IPR021891">
    <property type="entry name" value="Telomerase_RBD"/>
</dbReference>
<dbReference type="GO" id="GO:0003720">
    <property type="term" value="F:telomerase activity"/>
    <property type="evidence" value="ECO:0007669"/>
    <property type="project" value="InterPro"/>
</dbReference>
<protein>
    <recommendedName>
        <fullName evidence="3 13">Telomerase reverse transcriptase</fullName>
        <ecNumber evidence="2 13">2.7.7.49</ecNumber>
    </recommendedName>
    <alternativeName>
        <fullName evidence="13">Telomerase catalytic subunit</fullName>
    </alternativeName>
</protein>
<dbReference type="InterPro" id="IPR043502">
    <property type="entry name" value="DNA/RNA_pol_sf"/>
</dbReference>
<comment type="similarity">
    <text evidence="1 13">Belongs to the reverse transcriptase family. Telomerase subfamily.</text>
</comment>
<dbReference type="EC" id="2.7.7.49" evidence="2 13"/>
<name>A0A0R0M1F7_9MICR</name>
<keyword evidence="4 13" id="KW-0158">Chromosome</keyword>
<evidence type="ECO:0000256" key="7">
    <source>
        <dbReference type="ARBA" id="ARBA00022723"/>
    </source>
</evidence>
<comment type="catalytic activity">
    <reaction evidence="12 13">
        <text>DNA(n) + a 2'-deoxyribonucleoside 5'-triphosphate = DNA(n+1) + diphosphate</text>
        <dbReference type="Rhea" id="RHEA:22508"/>
        <dbReference type="Rhea" id="RHEA-COMP:17339"/>
        <dbReference type="Rhea" id="RHEA-COMP:17340"/>
        <dbReference type="ChEBI" id="CHEBI:33019"/>
        <dbReference type="ChEBI" id="CHEBI:61560"/>
        <dbReference type="ChEBI" id="CHEBI:173112"/>
        <dbReference type="EC" id="2.7.7.49"/>
    </reaction>
</comment>
<evidence type="ECO:0000256" key="5">
    <source>
        <dbReference type="ARBA" id="ARBA00022679"/>
    </source>
</evidence>
<comment type="caution">
    <text evidence="15">The sequence shown here is derived from an EMBL/GenBank/DDBJ whole genome shotgun (WGS) entry which is preliminary data.</text>
</comment>
<reference evidence="15 16" key="1">
    <citation type="submission" date="2015-07" db="EMBL/GenBank/DDBJ databases">
        <title>The genome of Pseudoloma neurophilia, a relevant intracellular parasite of the zebrafish.</title>
        <authorList>
            <person name="Ndikumana S."/>
            <person name="Pelin A."/>
            <person name="Sanders J."/>
            <person name="Corradi N."/>
        </authorList>
    </citation>
    <scope>NUCLEOTIDE SEQUENCE [LARGE SCALE GENOMIC DNA]</scope>
    <source>
        <strain evidence="15 16">MK1</strain>
    </source>
</reference>
<keyword evidence="11 13" id="KW-0539">Nucleus</keyword>
<keyword evidence="7 13" id="KW-0479">Metal-binding</keyword>
<comment type="subcellular location">
    <subcellularLocation>
        <location evidence="13">Nucleus</location>
    </subcellularLocation>
    <subcellularLocation>
        <location evidence="13">Chromosome</location>
        <location evidence="13">Telomere</location>
    </subcellularLocation>
</comment>
<keyword evidence="9 13" id="KW-0779">Telomere</keyword>
<gene>
    <name evidence="15" type="ORF">M153_8720003975</name>
</gene>
<keyword evidence="6 13" id="KW-0548">Nucleotidyltransferase</keyword>
<keyword evidence="8 13" id="KW-0460">Magnesium</keyword>
<evidence type="ECO:0000313" key="15">
    <source>
        <dbReference type="EMBL" id="KRH93454.1"/>
    </source>
</evidence>
<dbReference type="OrthoDB" id="289721at2759"/>
<dbReference type="AlphaFoldDB" id="A0A0R0M1F7"/>
<evidence type="ECO:0000256" key="13">
    <source>
        <dbReference type="RuleBase" id="RU365061"/>
    </source>
</evidence>
<dbReference type="InterPro" id="IPR000477">
    <property type="entry name" value="RT_dom"/>
</dbReference>
<dbReference type="PANTHER" id="PTHR12066">
    <property type="entry name" value="TELOMERASE REVERSE TRANSCRIPTASE"/>
    <property type="match status" value="1"/>
</dbReference>
<evidence type="ECO:0000259" key="14">
    <source>
        <dbReference type="PROSITE" id="PS50878"/>
    </source>
</evidence>
<keyword evidence="10 13" id="KW-0695">RNA-directed DNA polymerase</keyword>
<evidence type="ECO:0000256" key="10">
    <source>
        <dbReference type="ARBA" id="ARBA00022918"/>
    </source>
</evidence>
<dbReference type="GO" id="GO:0070034">
    <property type="term" value="F:telomerase RNA binding"/>
    <property type="evidence" value="ECO:0007669"/>
    <property type="project" value="TreeGrafter"/>
</dbReference>
<dbReference type="GO" id="GO:0000333">
    <property type="term" value="C:telomerase catalytic core complex"/>
    <property type="evidence" value="ECO:0007669"/>
    <property type="project" value="TreeGrafter"/>
</dbReference>
<dbReference type="PANTHER" id="PTHR12066:SF0">
    <property type="entry name" value="TELOMERASE REVERSE TRANSCRIPTASE"/>
    <property type="match status" value="1"/>
</dbReference>
<comment type="function">
    <text evidence="13">Telomerase is a ribonucleoprotein enzyme essential for the replication of chromosome termini in most eukaryotes. It elongates telomeres. It is a reverse transcriptase that adds simple sequence repeats to chromosome ends by copying a template sequence within the RNA component of the enzyme.</text>
</comment>
<dbReference type="CDD" id="cd01648">
    <property type="entry name" value="TERT"/>
    <property type="match status" value="1"/>
</dbReference>
<evidence type="ECO:0000256" key="12">
    <source>
        <dbReference type="ARBA" id="ARBA00048173"/>
    </source>
</evidence>
<evidence type="ECO:0000313" key="16">
    <source>
        <dbReference type="Proteomes" id="UP000051530"/>
    </source>
</evidence>
<dbReference type="GO" id="GO:0007004">
    <property type="term" value="P:telomere maintenance via telomerase"/>
    <property type="evidence" value="ECO:0007669"/>
    <property type="project" value="TreeGrafter"/>
</dbReference>
<dbReference type="GO" id="GO:0046872">
    <property type="term" value="F:metal ion binding"/>
    <property type="evidence" value="ECO:0007669"/>
    <property type="project" value="UniProtKB-KW"/>
</dbReference>
<dbReference type="PROSITE" id="PS50878">
    <property type="entry name" value="RT_POL"/>
    <property type="match status" value="1"/>
</dbReference>
<dbReference type="InterPro" id="IPR003545">
    <property type="entry name" value="Telomerase_RT"/>
</dbReference>
<evidence type="ECO:0000256" key="1">
    <source>
        <dbReference type="ARBA" id="ARBA00008001"/>
    </source>
</evidence>
<dbReference type="GO" id="GO:0000781">
    <property type="term" value="C:chromosome, telomeric region"/>
    <property type="evidence" value="ECO:0007669"/>
    <property type="project" value="UniProtKB-SubCell"/>
</dbReference>
<evidence type="ECO:0000256" key="6">
    <source>
        <dbReference type="ARBA" id="ARBA00022695"/>
    </source>
</evidence>
<dbReference type="VEuPathDB" id="MicrosporidiaDB:M153_8720003975"/>
<dbReference type="SUPFAM" id="SSF56672">
    <property type="entry name" value="DNA/RNA polymerases"/>
    <property type="match status" value="1"/>
</dbReference>
<dbReference type="SMART" id="SM00975">
    <property type="entry name" value="Telomerase_RBD"/>
    <property type="match status" value="1"/>
</dbReference>
<dbReference type="Pfam" id="PF12009">
    <property type="entry name" value="Telomerase_RBD"/>
    <property type="match status" value="1"/>
</dbReference>
<dbReference type="PRINTS" id="PR01365">
    <property type="entry name" value="TELOMERASERT"/>
</dbReference>
<dbReference type="Proteomes" id="UP000051530">
    <property type="component" value="Unassembled WGS sequence"/>
</dbReference>